<accession>A0A318S9G7</accession>
<dbReference type="EMBL" id="QJSX01000010">
    <property type="protein sequence ID" value="PYE53103.1"/>
    <property type="molecule type" value="Genomic_DNA"/>
</dbReference>
<dbReference type="RefSeq" id="WP_170131048.1">
    <property type="nucleotide sequence ID" value="NZ_QJSX01000010.1"/>
</dbReference>
<dbReference type="Proteomes" id="UP000248326">
    <property type="component" value="Unassembled WGS sequence"/>
</dbReference>
<proteinExistence type="predicted"/>
<evidence type="ECO:0000313" key="3">
    <source>
        <dbReference type="Proteomes" id="UP000248326"/>
    </source>
</evidence>
<feature type="chain" id="PRO_5016289600" description="Carboxypeptidase regulatory-like domain-containing protein" evidence="1">
    <location>
        <begin position="24"/>
        <end position="196"/>
    </location>
</feature>
<feature type="signal peptide" evidence="1">
    <location>
        <begin position="1"/>
        <end position="23"/>
    </location>
</feature>
<reference evidence="2 3" key="1">
    <citation type="submission" date="2018-06" db="EMBL/GenBank/DDBJ databases">
        <title>Genomic Encyclopedia of Type Strains, Phase IV (KMG-IV): sequencing the most valuable type-strain genomes for metagenomic binning, comparative biology and taxonomic classification.</title>
        <authorList>
            <person name="Goeker M."/>
        </authorList>
    </citation>
    <scope>NUCLEOTIDE SEQUENCE [LARGE SCALE GENOMIC DNA]</scope>
    <source>
        <strain evidence="2 3">DSM 18048</strain>
    </source>
</reference>
<organism evidence="2 3">
    <name type="scientific">Deinococcus yavapaiensis KR-236</name>
    <dbReference type="NCBI Taxonomy" id="694435"/>
    <lineage>
        <taxon>Bacteria</taxon>
        <taxon>Thermotogati</taxon>
        <taxon>Deinococcota</taxon>
        <taxon>Deinococci</taxon>
        <taxon>Deinococcales</taxon>
        <taxon>Deinococcaceae</taxon>
        <taxon>Deinococcus</taxon>
    </lineage>
</organism>
<sequence>MKNASWLVLLGLPLLLAACRSFGLDEQPALTHIAGRVVTTGPLPRFVGLDEDAPIVEPASVDADGRFSLPLPRGVATHRPEWLVPDPECEGDVHVGNPGVRSVEIAALRAWGGDVPTTLSTRRVTWGTSEEYVYVFVTNDTTVRGGKSCADGTRVEYALDLRSGWNVERSTYRLVGTTLLARQESVTPSRLTWSIR</sequence>
<keyword evidence="3" id="KW-1185">Reference proteome</keyword>
<dbReference type="PROSITE" id="PS51257">
    <property type="entry name" value="PROKAR_LIPOPROTEIN"/>
    <property type="match status" value="1"/>
</dbReference>
<gene>
    <name evidence="2" type="ORF">DES52_11087</name>
</gene>
<comment type="caution">
    <text evidence="2">The sequence shown here is derived from an EMBL/GenBank/DDBJ whole genome shotgun (WGS) entry which is preliminary data.</text>
</comment>
<name>A0A318S9G7_9DEIO</name>
<dbReference type="AlphaFoldDB" id="A0A318S9G7"/>
<evidence type="ECO:0008006" key="4">
    <source>
        <dbReference type="Google" id="ProtNLM"/>
    </source>
</evidence>
<protein>
    <recommendedName>
        <fullName evidence="4">Carboxypeptidase regulatory-like domain-containing protein</fullName>
    </recommendedName>
</protein>
<keyword evidence="1" id="KW-0732">Signal</keyword>
<evidence type="ECO:0000313" key="2">
    <source>
        <dbReference type="EMBL" id="PYE53103.1"/>
    </source>
</evidence>
<evidence type="ECO:0000256" key="1">
    <source>
        <dbReference type="SAM" id="SignalP"/>
    </source>
</evidence>